<protein>
    <submittedName>
        <fullName evidence="2">Thioredoxin family protein</fullName>
    </submittedName>
</protein>
<dbReference type="Proteomes" id="UP000715095">
    <property type="component" value="Unassembled WGS sequence"/>
</dbReference>
<dbReference type="PANTHER" id="PTHR45663">
    <property type="entry name" value="GEO12009P1"/>
    <property type="match status" value="1"/>
</dbReference>
<sequence length="108" mass="12008">MSIVPVTEATFEEIVLKADKPVILAIGAPWCIDCRRAQPFYQALSSQYEGRMIFAYADSDENPSLKAKLEVQHIPTMVIFRDGKPLEGRLVEVKTPGELKAFVDAALL</sequence>
<dbReference type="EMBL" id="JACJJC010000010">
    <property type="protein sequence ID" value="MBM6704342.1"/>
    <property type="molecule type" value="Genomic_DNA"/>
</dbReference>
<evidence type="ECO:0000259" key="1">
    <source>
        <dbReference type="PROSITE" id="PS51352"/>
    </source>
</evidence>
<dbReference type="PROSITE" id="PS51352">
    <property type="entry name" value="THIOREDOXIN_2"/>
    <property type="match status" value="1"/>
</dbReference>
<comment type="caution">
    <text evidence="2">The sequence shown here is derived from an EMBL/GenBank/DDBJ whole genome shotgun (WGS) entry which is preliminary data.</text>
</comment>
<gene>
    <name evidence="2" type="ORF">H6A60_07580</name>
</gene>
<dbReference type="Gene3D" id="3.40.30.10">
    <property type="entry name" value="Glutaredoxin"/>
    <property type="match status" value="1"/>
</dbReference>
<reference evidence="2 3" key="1">
    <citation type="journal article" date="2021" name="Sci. Rep.">
        <title>The distribution of antibiotic resistance genes in chicken gut microbiota commensals.</title>
        <authorList>
            <person name="Juricova H."/>
            <person name="Matiasovicova J."/>
            <person name="Kubasova T."/>
            <person name="Cejkova D."/>
            <person name="Rychlik I."/>
        </authorList>
    </citation>
    <scope>NUCLEOTIDE SEQUENCE [LARGE SCALE GENOMIC DNA]</scope>
    <source>
        <strain evidence="2 3">An829</strain>
    </source>
</reference>
<feature type="domain" description="Thioredoxin" evidence="1">
    <location>
        <begin position="1"/>
        <end position="108"/>
    </location>
</feature>
<name>A0ABS2DSL5_9BURK</name>
<dbReference type="Pfam" id="PF00085">
    <property type="entry name" value="Thioredoxin"/>
    <property type="match status" value="1"/>
</dbReference>
<dbReference type="RefSeq" id="WP_205103022.1">
    <property type="nucleotide sequence ID" value="NZ_JACJJC010000010.1"/>
</dbReference>
<organism evidence="2 3">
    <name type="scientific">Sutterella massiliensis</name>
    <dbReference type="NCBI Taxonomy" id="1816689"/>
    <lineage>
        <taxon>Bacteria</taxon>
        <taxon>Pseudomonadati</taxon>
        <taxon>Pseudomonadota</taxon>
        <taxon>Betaproteobacteria</taxon>
        <taxon>Burkholderiales</taxon>
        <taxon>Sutterellaceae</taxon>
        <taxon>Sutterella</taxon>
    </lineage>
</organism>
<evidence type="ECO:0000313" key="2">
    <source>
        <dbReference type="EMBL" id="MBM6704342.1"/>
    </source>
</evidence>
<proteinExistence type="predicted"/>
<dbReference type="InterPro" id="IPR036249">
    <property type="entry name" value="Thioredoxin-like_sf"/>
</dbReference>
<dbReference type="SUPFAM" id="SSF52833">
    <property type="entry name" value="Thioredoxin-like"/>
    <property type="match status" value="1"/>
</dbReference>
<dbReference type="CDD" id="cd02947">
    <property type="entry name" value="TRX_family"/>
    <property type="match status" value="1"/>
</dbReference>
<keyword evidence="3" id="KW-1185">Reference proteome</keyword>
<dbReference type="InterPro" id="IPR013766">
    <property type="entry name" value="Thioredoxin_domain"/>
</dbReference>
<evidence type="ECO:0000313" key="3">
    <source>
        <dbReference type="Proteomes" id="UP000715095"/>
    </source>
</evidence>
<accession>A0ABS2DSL5</accession>
<dbReference type="PANTHER" id="PTHR45663:SF11">
    <property type="entry name" value="GEO12009P1"/>
    <property type="match status" value="1"/>
</dbReference>